<dbReference type="SUPFAM" id="SSF55424">
    <property type="entry name" value="FAD/NAD-linked reductases, dimerisation (C-terminal) domain"/>
    <property type="match status" value="1"/>
</dbReference>
<accession>A0ABQ9ZLK1</accession>
<comment type="caution">
    <text evidence="1">The sequence shown here is derived from an EMBL/GenBank/DDBJ whole genome shotgun (WGS) entry which is preliminary data.</text>
</comment>
<dbReference type="EMBL" id="JAOYFB010000004">
    <property type="protein sequence ID" value="KAK4013658.1"/>
    <property type="molecule type" value="Genomic_DNA"/>
</dbReference>
<reference evidence="1 2" key="1">
    <citation type="journal article" date="2023" name="Nucleic Acids Res.">
        <title>The hologenome of Daphnia magna reveals possible DNA methylation and microbiome-mediated evolution of the host genome.</title>
        <authorList>
            <person name="Chaturvedi A."/>
            <person name="Li X."/>
            <person name="Dhandapani V."/>
            <person name="Marshall H."/>
            <person name="Kissane S."/>
            <person name="Cuenca-Cambronero M."/>
            <person name="Asole G."/>
            <person name="Calvet F."/>
            <person name="Ruiz-Romero M."/>
            <person name="Marangio P."/>
            <person name="Guigo R."/>
            <person name="Rago D."/>
            <person name="Mirbahai L."/>
            <person name="Eastwood N."/>
            <person name="Colbourne J.K."/>
            <person name="Zhou J."/>
            <person name="Mallon E."/>
            <person name="Orsini L."/>
        </authorList>
    </citation>
    <scope>NUCLEOTIDE SEQUENCE [LARGE SCALE GENOMIC DNA]</scope>
    <source>
        <strain evidence="1">LRV0_1</strain>
    </source>
</reference>
<protein>
    <submittedName>
        <fullName evidence="1">Uncharacterized protein</fullName>
    </submittedName>
</protein>
<evidence type="ECO:0000313" key="1">
    <source>
        <dbReference type="EMBL" id="KAK4013658.1"/>
    </source>
</evidence>
<keyword evidence="2" id="KW-1185">Reference proteome</keyword>
<organism evidence="1 2">
    <name type="scientific">Daphnia magna</name>
    <dbReference type="NCBI Taxonomy" id="35525"/>
    <lineage>
        <taxon>Eukaryota</taxon>
        <taxon>Metazoa</taxon>
        <taxon>Ecdysozoa</taxon>
        <taxon>Arthropoda</taxon>
        <taxon>Crustacea</taxon>
        <taxon>Branchiopoda</taxon>
        <taxon>Diplostraca</taxon>
        <taxon>Cladocera</taxon>
        <taxon>Anomopoda</taxon>
        <taxon>Daphniidae</taxon>
        <taxon>Daphnia</taxon>
    </lineage>
</organism>
<evidence type="ECO:0000313" key="2">
    <source>
        <dbReference type="Proteomes" id="UP001234178"/>
    </source>
</evidence>
<dbReference type="InterPro" id="IPR016156">
    <property type="entry name" value="FAD/NAD-linked_Rdtase_dimer_sf"/>
</dbReference>
<gene>
    <name evidence="1" type="ORF">OUZ56_026210</name>
</gene>
<proteinExistence type="predicted"/>
<dbReference type="Gene3D" id="3.50.50.60">
    <property type="entry name" value="FAD/NAD(P)-binding domain"/>
    <property type="match status" value="1"/>
</dbReference>
<name>A0ABQ9ZLK1_9CRUS</name>
<dbReference type="Proteomes" id="UP001234178">
    <property type="component" value="Unassembled WGS sequence"/>
</dbReference>
<sequence>MLIPLEDILGPMFHHKAEFEGIICVEGFADGSVHIDYVASVIYTHPEVAWVSVEYKIGKFPFTANIRVRKTIMPMVWSKFWVTRQLIALLEHISLDRFNKFLQLIQFQRSLLSVLSIFPSLFGRIYK</sequence>
<dbReference type="InterPro" id="IPR036188">
    <property type="entry name" value="FAD/NAD-bd_sf"/>
</dbReference>